<accession>A0A6A4NR17</accession>
<sequence length="112" mass="12633">MCYNMDIVIISQQLVNHFCAFLCWMEKDAFVLCRVFHKNNIGPPNGQRYAPFVEEEWDDESGLVPGEESAEPISVVKQPSVNDNGRVLCIEGRKDVVQVCSLPVFSEVNLCP</sequence>
<organism evidence="1 2">
    <name type="scientific">Lupinus albus</name>
    <name type="common">White lupine</name>
    <name type="synonym">Lupinus termis</name>
    <dbReference type="NCBI Taxonomy" id="3870"/>
    <lineage>
        <taxon>Eukaryota</taxon>
        <taxon>Viridiplantae</taxon>
        <taxon>Streptophyta</taxon>
        <taxon>Embryophyta</taxon>
        <taxon>Tracheophyta</taxon>
        <taxon>Spermatophyta</taxon>
        <taxon>Magnoliopsida</taxon>
        <taxon>eudicotyledons</taxon>
        <taxon>Gunneridae</taxon>
        <taxon>Pentapetalae</taxon>
        <taxon>rosids</taxon>
        <taxon>fabids</taxon>
        <taxon>Fabales</taxon>
        <taxon>Fabaceae</taxon>
        <taxon>Papilionoideae</taxon>
        <taxon>50 kb inversion clade</taxon>
        <taxon>genistoids sensu lato</taxon>
        <taxon>core genistoids</taxon>
        <taxon>Genisteae</taxon>
        <taxon>Lupinus</taxon>
    </lineage>
</organism>
<evidence type="ECO:0000313" key="1">
    <source>
        <dbReference type="EMBL" id="KAE9589819.1"/>
    </source>
</evidence>
<dbReference type="OrthoDB" id="645697at2759"/>
<dbReference type="EMBL" id="WOCE01000021">
    <property type="protein sequence ID" value="KAE9589819.1"/>
    <property type="molecule type" value="Genomic_DNA"/>
</dbReference>
<gene>
    <name evidence="1" type="ORF">Lalb_Chr21g0312961</name>
</gene>
<reference evidence="2" key="1">
    <citation type="journal article" date="2020" name="Nat. Commun.">
        <title>Genome sequence of the cluster root forming white lupin.</title>
        <authorList>
            <person name="Hufnagel B."/>
            <person name="Marques A."/>
            <person name="Soriano A."/>
            <person name="Marques L."/>
            <person name="Divol F."/>
            <person name="Doumas P."/>
            <person name="Sallet E."/>
            <person name="Mancinotti D."/>
            <person name="Carrere S."/>
            <person name="Marande W."/>
            <person name="Arribat S."/>
            <person name="Keller J."/>
            <person name="Huneau C."/>
            <person name="Blein T."/>
            <person name="Aime D."/>
            <person name="Laguerre M."/>
            <person name="Taylor J."/>
            <person name="Schubert V."/>
            <person name="Nelson M."/>
            <person name="Geu-Flores F."/>
            <person name="Crespi M."/>
            <person name="Gallardo-Guerrero K."/>
            <person name="Delaux P.-M."/>
            <person name="Salse J."/>
            <person name="Berges H."/>
            <person name="Guyot R."/>
            <person name="Gouzy J."/>
            <person name="Peret B."/>
        </authorList>
    </citation>
    <scope>NUCLEOTIDE SEQUENCE [LARGE SCALE GENOMIC DNA]</scope>
    <source>
        <strain evidence="2">cv. Amiga</strain>
    </source>
</reference>
<dbReference type="AlphaFoldDB" id="A0A6A4NR17"/>
<evidence type="ECO:0000313" key="2">
    <source>
        <dbReference type="Proteomes" id="UP000447434"/>
    </source>
</evidence>
<keyword evidence="2" id="KW-1185">Reference proteome</keyword>
<dbReference type="Proteomes" id="UP000447434">
    <property type="component" value="Chromosome 21"/>
</dbReference>
<proteinExistence type="predicted"/>
<comment type="caution">
    <text evidence="1">The sequence shown here is derived from an EMBL/GenBank/DDBJ whole genome shotgun (WGS) entry which is preliminary data.</text>
</comment>
<protein>
    <submittedName>
        <fullName evidence="1">Uncharacterized protein</fullName>
    </submittedName>
</protein>
<name>A0A6A4NR17_LUPAL</name>